<dbReference type="PANTHER" id="PTHR11802">
    <property type="entry name" value="SERINE PROTEASE FAMILY S10 SERINE CARBOXYPEPTIDASE"/>
    <property type="match status" value="1"/>
</dbReference>
<dbReference type="Gramene" id="OB03G40030.1">
    <property type="protein sequence ID" value="OB03G40030.1"/>
    <property type="gene ID" value="OB03G40030"/>
</dbReference>
<dbReference type="OMA" id="SINCYSY"/>
<keyword evidence="5" id="KW-1185">Reference proteome</keyword>
<dbReference type="GO" id="GO:0004185">
    <property type="term" value="F:serine-type carboxypeptidase activity"/>
    <property type="evidence" value="ECO:0007669"/>
    <property type="project" value="InterPro"/>
</dbReference>
<protein>
    <recommendedName>
        <fullName evidence="6">Serine carboxypeptidase-like 18</fullName>
    </recommendedName>
</protein>
<accession>J3LSH7</accession>
<dbReference type="Pfam" id="PF00450">
    <property type="entry name" value="Peptidase_S10"/>
    <property type="match status" value="1"/>
</dbReference>
<evidence type="ECO:0008006" key="6">
    <source>
        <dbReference type="Google" id="ProtNLM"/>
    </source>
</evidence>
<reference evidence="4" key="1">
    <citation type="journal article" date="2013" name="Nat. Commun.">
        <title>Whole-genome sequencing of Oryza brachyantha reveals mechanisms underlying Oryza genome evolution.</title>
        <authorList>
            <person name="Chen J."/>
            <person name="Huang Q."/>
            <person name="Gao D."/>
            <person name="Wang J."/>
            <person name="Lang Y."/>
            <person name="Liu T."/>
            <person name="Li B."/>
            <person name="Bai Z."/>
            <person name="Luis Goicoechea J."/>
            <person name="Liang C."/>
            <person name="Chen C."/>
            <person name="Zhang W."/>
            <person name="Sun S."/>
            <person name="Liao Y."/>
            <person name="Zhang X."/>
            <person name="Yang L."/>
            <person name="Song C."/>
            <person name="Wang M."/>
            <person name="Shi J."/>
            <person name="Liu G."/>
            <person name="Liu J."/>
            <person name="Zhou H."/>
            <person name="Zhou W."/>
            <person name="Yu Q."/>
            <person name="An N."/>
            <person name="Chen Y."/>
            <person name="Cai Q."/>
            <person name="Wang B."/>
            <person name="Liu B."/>
            <person name="Min J."/>
            <person name="Huang Y."/>
            <person name="Wu H."/>
            <person name="Li Z."/>
            <person name="Zhang Y."/>
            <person name="Yin Y."/>
            <person name="Song W."/>
            <person name="Jiang J."/>
            <person name="Jackson S.A."/>
            <person name="Wing R.A."/>
            <person name="Wang J."/>
            <person name="Chen M."/>
        </authorList>
    </citation>
    <scope>NUCLEOTIDE SEQUENCE [LARGE SCALE GENOMIC DNA]</scope>
    <source>
        <strain evidence="4">cv. IRGC 101232</strain>
    </source>
</reference>
<dbReference type="GO" id="GO:0006508">
    <property type="term" value="P:proteolysis"/>
    <property type="evidence" value="ECO:0007669"/>
    <property type="project" value="InterPro"/>
</dbReference>
<reference evidence="4" key="2">
    <citation type="submission" date="2013-04" db="UniProtKB">
        <authorList>
            <consortium name="EnsemblPlants"/>
        </authorList>
    </citation>
    <scope>IDENTIFICATION</scope>
</reference>
<dbReference type="InterPro" id="IPR001563">
    <property type="entry name" value="Peptidase_S10"/>
</dbReference>
<proteinExistence type="inferred from homology"/>
<dbReference type="STRING" id="4533.J3LSH7"/>
<evidence type="ECO:0000313" key="4">
    <source>
        <dbReference type="EnsemblPlants" id="OB03G40030.1"/>
    </source>
</evidence>
<dbReference type="eggNOG" id="KOG1282">
    <property type="taxonomic scope" value="Eukaryota"/>
</dbReference>
<evidence type="ECO:0000256" key="2">
    <source>
        <dbReference type="ARBA" id="ARBA00022729"/>
    </source>
</evidence>
<dbReference type="InterPro" id="IPR029058">
    <property type="entry name" value="AB_hydrolase_fold"/>
</dbReference>
<dbReference type="HOGENOM" id="CLU_008523_0_1_1"/>
<dbReference type="Gene3D" id="3.40.50.1820">
    <property type="entry name" value="alpha/beta hydrolase"/>
    <property type="match status" value="1"/>
</dbReference>
<organism evidence="4">
    <name type="scientific">Oryza brachyantha</name>
    <name type="common">malo sina</name>
    <dbReference type="NCBI Taxonomy" id="4533"/>
    <lineage>
        <taxon>Eukaryota</taxon>
        <taxon>Viridiplantae</taxon>
        <taxon>Streptophyta</taxon>
        <taxon>Embryophyta</taxon>
        <taxon>Tracheophyta</taxon>
        <taxon>Spermatophyta</taxon>
        <taxon>Magnoliopsida</taxon>
        <taxon>Liliopsida</taxon>
        <taxon>Poales</taxon>
        <taxon>Poaceae</taxon>
        <taxon>BOP clade</taxon>
        <taxon>Oryzoideae</taxon>
        <taxon>Oryzeae</taxon>
        <taxon>Oryzinae</taxon>
        <taxon>Oryza</taxon>
    </lineage>
</organism>
<keyword evidence="3" id="KW-0325">Glycoprotein</keyword>
<evidence type="ECO:0000256" key="3">
    <source>
        <dbReference type="ARBA" id="ARBA00023180"/>
    </source>
</evidence>
<dbReference type="AlphaFoldDB" id="J3LSH7"/>
<keyword evidence="2" id="KW-0732">Signal</keyword>
<evidence type="ECO:0000256" key="1">
    <source>
        <dbReference type="ARBA" id="ARBA00009431"/>
    </source>
</evidence>
<dbReference type="PRINTS" id="PR00724">
    <property type="entry name" value="CRBOXYPTASEC"/>
</dbReference>
<sequence length="348" mass="38707">MDKASTLFLDTPVGSGFSYARDPNGYNVGDISSSLQVVTFLKKWFNDHPRYLSNHFYVGGSSYAGKVIPIIAQYISEGIEERKQPIINLKGYMVGNPITDLKVDSSYRVPYAHGVGIISDQLYEAAVANCNGDYVNPTNEMCSNVLNAIDNLLSEVDDGNILDDKCAGRLTPKPTDGVSGSRTLLGEHSRLSELPAQPSINCYSYCFYLSDIWMNDKTTRDALKIRMGTIGVWVRCNEDVFPYAKDVPSSIEYHFNLTTRGYRALVFSGDHDLTVPFLSTQELIRSLNFTIVDDWRAWHLGGQAAGFTIMYDNNLTFATLKGGGHVAIGYRPEQGFAMGQRWLDNKPL</sequence>
<dbReference type="GO" id="GO:0019748">
    <property type="term" value="P:secondary metabolic process"/>
    <property type="evidence" value="ECO:0007669"/>
    <property type="project" value="TreeGrafter"/>
</dbReference>
<dbReference type="FunFam" id="3.40.50.12670:FF:000001">
    <property type="entry name" value="Carboxypeptidase"/>
    <property type="match status" value="1"/>
</dbReference>
<dbReference type="Proteomes" id="UP000006038">
    <property type="component" value="Chromosome 3"/>
</dbReference>
<evidence type="ECO:0000313" key="5">
    <source>
        <dbReference type="Proteomes" id="UP000006038"/>
    </source>
</evidence>
<comment type="similarity">
    <text evidence="1">Belongs to the peptidase S10 family.</text>
</comment>
<dbReference type="GO" id="GO:0016747">
    <property type="term" value="F:acyltransferase activity, transferring groups other than amino-acyl groups"/>
    <property type="evidence" value="ECO:0007669"/>
    <property type="project" value="TreeGrafter"/>
</dbReference>
<dbReference type="PANTHER" id="PTHR11802:SF321">
    <property type="entry name" value="OS06G0520000 PROTEIN"/>
    <property type="match status" value="1"/>
</dbReference>
<name>J3LSH7_ORYBR</name>
<dbReference type="SUPFAM" id="SSF53474">
    <property type="entry name" value="alpha/beta-Hydrolases"/>
    <property type="match status" value="1"/>
</dbReference>
<dbReference type="EnsemblPlants" id="OB03G40030.1">
    <property type="protein sequence ID" value="OB03G40030.1"/>
    <property type="gene ID" value="OB03G40030"/>
</dbReference>